<accession>A0AAW8W162</accession>
<reference evidence="2" key="1">
    <citation type="submission" date="2023-08" db="EMBL/GenBank/DDBJ databases">
        <authorList>
            <person name="Page C.A."/>
            <person name="Perez-Diaz I.M."/>
        </authorList>
    </citation>
    <scope>NUCLEOTIDE SEQUENCE</scope>
    <source>
        <strain evidence="2">7.8.46</strain>
    </source>
</reference>
<dbReference type="Pfam" id="PF14213">
    <property type="entry name" value="DUF4325"/>
    <property type="match status" value="1"/>
</dbReference>
<feature type="domain" description="DUF4325" evidence="1">
    <location>
        <begin position="22"/>
        <end position="76"/>
    </location>
</feature>
<evidence type="ECO:0000313" key="3">
    <source>
        <dbReference type="Proteomes" id="UP001267003"/>
    </source>
</evidence>
<dbReference type="InterPro" id="IPR025474">
    <property type="entry name" value="DUF4325"/>
</dbReference>
<dbReference type="EMBL" id="JAVLAQ010000002">
    <property type="protein sequence ID" value="MDT6991418.1"/>
    <property type="molecule type" value="Genomic_DNA"/>
</dbReference>
<dbReference type="Proteomes" id="UP001267003">
    <property type="component" value="Unassembled WGS sequence"/>
</dbReference>
<proteinExistence type="predicted"/>
<organism evidence="2 3">
    <name type="scientific">Lactiplantibacillus pentosus</name>
    <name type="common">Lactobacillus pentosus</name>
    <dbReference type="NCBI Taxonomy" id="1589"/>
    <lineage>
        <taxon>Bacteria</taxon>
        <taxon>Bacillati</taxon>
        <taxon>Bacillota</taxon>
        <taxon>Bacilli</taxon>
        <taxon>Lactobacillales</taxon>
        <taxon>Lactobacillaceae</taxon>
        <taxon>Lactiplantibacillus</taxon>
    </lineage>
</organism>
<comment type="caution">
    <text evidence="2">The sequence shown here is derived from an EMBL/GenBank/DDBJ whole genome shotgun (WGS) entry which is preliminary data.</text>
</comment>
<evidence type="ECO:0000259" key="1">
    <source>
        <dbReference type="Pfam" id="PF14213"/>
    </source>
</evidence>
<protein>
    <submittedName>
        <fullName evidence="2">STAS-like domain-containing protein</fullName>
    </submittedName>
</protein>
<dbReference type="RefSeq" id="WP_158296988.1">
    <property type="nucleotide sequence ID" value="NZ_CP016491.1"/>
</dbReference>
<name>A0AAW8W162_LACPE</name>
<gene>
    <name evidence="2" type="ORF">RI536_15250</name>
</gene>
<evidence type="ECO:0000313" key="2">
    <source>
        <dbReference type="EMBL" id="MDT6991418.1"/>
    </source>
</evidence>
<dbReference type="AlphaFoldDB" id="A0AAW8W162"/>
<sequence>MKVLKIKDEIKTPLAVTADKANYIYKLLSESVQNKEIVSVDFSGITTLTTAFLNIAIGQLYSVGDQNTLNQYIKINGKTLTSLQRDKVRLVMENAKNKLSDKDIDEDLYHGN</sequence>
<dbReference type="KEGG" id="lpg:BB562_09020"/>